<feature type="transmembrane region" description="Helical" evidence="1">
    <location>
        <begin position="44"/>
        <end position="67"/>
    </location>
</feature>
<dbReference type="Proteomes" id="UP000231962">
    <property type="component" value="Unassembled WGS sequence"/>
</dbReference>
<name>A0A2M9ZQL4_9LEPT</name>
<keyword evidence="1" id="KW-1133">Transmembrane helix</keyword>
<dbReference type="AlphaFoldDB" id="A0A2M9ZQL4"/>
<sequence>MKTSGMLLVLILISLASMQCAVFEKRNRILTTYLDTKIQPESTGAKIALAPIVIPIGLVSILLDVFILHPISELPEAADDTYVILWKDPSGGIVQQAFLLIPKLVATPIFFLVDWLGRSGFDF</sequence>
<keyword evidence="1" id="KW-0472">Membrane</keyword>
<accession>A0A2M9ZQL4</accession>
<keyword evidence="1" id="KW-0812">Transmembrane</keyword>
<dbReference type="EMBL" id="NPDZ01000002">
    <property type="protein sequence ID" value="PJZ74344.1"/>
    <property type="molecule type" value="Genomic_DNA"/>
</dbReference>
<comment type="caution">
    <text evidence="3">The sequence shown here is derived from an EMBL/GenBank/DDBJ whole genome shotgun (WGS) entry which is preliminary data.</text>
</comment>
<protein>
    <submittedName>
        <fullName evidence="3">Uncharacterized protein</fullName>
    </submittedName>
</protein>
<evidence type="ECO:0000313" key="3">
    <source>
        <dbReference type="EMBL" id="PJZ74344.1"/>
    </source>
</evidence>
<dbReference type="EMBL" id="NPDY01000003">
    <property type="protein sequence ID" value="PJZ70507.1"/>
    <property type="molecule type" value="Genomic_DNA"/>
</dbReference>
<dbReference type="OrthoDB" id="328979at2"/>
<dbReference type="Proteomes" id="UP000231990">
    <property type="component" value="Unassembled WGS sequence"/>
</dbReference>
<evidence type="ECO:0000256" key="1">
    <source>
        <dbReference type="SAM" id="Phobius"/>
    </source>
</evidence>
<reference evidence="4 5" key="1">
    <citation type="submission" date="2017-07" db="EMBL/GenBank/DDBJ databases">
        <title>Leptospira spp. isolated from tropical soils.</title>
        <authorList>
            <person name="Thibeaux R."/>
            <person name="Iraola G."/>
            <person name="Ferres I."/>
            <person name="Bierque E."/>
            <person name="Girault D."/>
            <person name="Soupe-Gilbert M.-E."/>
            <person name="Picardeau M."/>
            <person name="Goarant C."/>
        </authorList>
    </citation>
    <scope>NUCLEOTIDE SEQUENCE [LARGE SCALE GENOMIC DNA]</scope>
    <source>
        <strain evidence="3 5">FH1-B-B1</strain>
        <strain evidence="2 4">FH1-B-C1</strain>
    </source>
</reference>
<gene>
    <name evidence="2" type="ORF">CH360_05830</name>
    <name evidence="3" type="ORF">CH373_05410</name>
</gene>
<evidence type="ECO:0000313" key="5">
    <source>
        <dbReference type="Proteomes" id="UP000231990"/>
    </source>
</evidence>
<organism evidence="3 5">
    <name type="scientific">Leptospira perolatii</name>
    <dbReference type="NCBI Taxonomy" id="2023191"/>
    <lineage>
        <taxon>Bacteria</taxon>
        <taxon>Pseudomonadati</taxon>
        <taxon>Spirochaetota</taxon>
        <taxon>Spirochaetia</taxon>
        <taxon>Leptospirales</taxon>
        <taxon>Leptospiraceae</taxon>
        <taxon>Leptospira</taxon>
    </lineage>
</organism>
<keyword evidence="4" id="KW-1185">Reference proteome</keyword>
<evidence type="ECO:0000313" key="2">
    <source>
        <dbReference type="EMBL" id="PJZ70507.1"/>
    </source>
</evidence>
<proteinExistence type="predicted"/>
<evidence type="ECO:0000313" key="4">
    <source>
        <dbReference type="Proteomes" id="UP000231962"/>
    </source>
</evidence>